<comment type="caution">
    <text evidence="2">The sequence shown here is derived from an EMBL/GenBank/DDBJ whole genome shotgun (WGS) entry which is preliminary data.</text>
</comment>
<dbReference type="PATRIC" id="fig|1459.3.peg.3591"/>
<organism evidence="2 3">
    <name type="scientific">Sporosarcina globispora</name>
    <name type="common">Bacillus globisporus</name>
    <dbReference type="NCBI Taxonomy" id="1459"/>
    <lineage>
        <taxon>Bacteria</taxon>
        <taxon>Bacillati</taxon>
        <taxon>Bacillota</taxon>
        <taxon>Bacilli</taxon>
        <taxon>Bacillales</taxon>
        <taxon>Caryophanaceae</taxon>
        <taxon>Sporosarcina</taxon>
    </lineage>
</organism>
<dbReference type="OrthoDB" id="2588856at2"/>
<accession>A0A0M0GEF1</accession>
<dbReference type="EMBL" id="LGUF01000007">
    <property type="protein sequence ID" value="KON88234.1"/>
    <property type="molecule type" value="Genomic_DNA"/>
</dbReference>
<evidence type="ECO:0000313" key="3">
    <source>
        <dbReference type="Proteomes" id="UP000037109"/>
    </source>
</evidence>
<keyword evidence="3" id="KW-1185">Reference proteome</keyword>
<dbReference type="Pfam" id="PF13349">
    <property type="entry name" value="DUF4097"/>
    <property type="match status" value="1"/>
</dbReference>
<reference evidence="3" key="1">
    <citation type="submission" date="2015-07" db="EMBL/GenBank/DDBJ databases">
        <title>Fjat-10036 dsm4.</title>
        <authorList>
            <person name="Liu B."/>
            <person name="Wang J."/>
            <person name="Zhu Y."/>
            <person name="Liu G."/>
            <person name="Chen Q."/>
            <person name="Chen Z."/>
            <person name="Lan J."/>
            <person name="Che J."/>
            <person name="Ge C."/>
            <person name="Shi H."/>
            <person name="Pan Z."/>
            <person name="Liu X."/>
        </authorList>
    </citation>
    <scope>NUCLEOTIDE SEQUENCE [LARGE SCALE GENOMIC DNA]</scope>
    <source>
        <strain evidence="3">DSM 4</strain>
    </source>
</reference>
<dbReference type="InterPro" id="IPR025164">
    <property type="entry name" value="Toastrack_DUF4097"/>
</dbReference>
<evidence type="ECO:0000259" key="1">
    <source>
        <dbReference type="Pfam" id="PF13349"/>
    </source>
</evidence>
<dbReference type="STRING" id="1459.AF332_16435"/>
<name>A0A0M0GEF1_SPOGL</name>
<evidence type="ECO:0000313" key="2">
    <source>
        <dbReference type="EMBL" id="KON88234.1"/>
    </source>
</evidence>
<gene>
    <name evidence="2" type="ORF">AF332_16435</name>
</gene>
<feature type="domain" description="DUF4097" evidence="1">
    <location>
        <begin position="46"/>
        <end position="283"/>
    </location>
</feature>
<proteinExistence type="predicted"/>
<sequence length="286" mass="31021">MSKIVKIGLLLFVIGTLGTVTLMFSGIGFTSENVIEEQTFNSQNLKNVSIHSELADVIIHPADNDKVKIELKGRTSKKPKTEFQASADGETLNISVKQKTKIFNVDFGFVNNDVNLNVYLPKKMYDSLEFNTNLGDISANDKLTAKNATLKTDMGDIELNGFEGEKIVGNTALGDIEIKGLHAAFDLNTDKGDVNLQPVLALENENKIRSALGDVKVEVSEDPEGLALDLSTELGDIESDFSITSVMKASSSDAVSQKLKGQYGKNIKNGSSLTIETDMGDIILEK</sequence>
<dbReference type="AlphaFoldDB" id="A0A0M0GEF1"/>
<dbReference type="RefSeq" id="WP_053435606.1">
    <property type="nucleotide sequence ID" value="NZ_LGUF01000007.1"/>
</dbReference>
<dbReference type="Proteomes" id="UP000037109">
    <property type="component" value="Unassembled WGS sequence"/>
</dbReference>
<protein>
    <recommendedName>
        <fullName evidence="1">DUF4097 domain-containing protein</fullName>
    </recommendedName>
</protein>